<dbReference type="Pfam" id="PF03807">
    <property type="entry name" value="F420_oxidored"/>
    <property type="match status" value="1"/>
</dbReference>
<dbReference type="InterPro" id="IPR028939">
    <property type="entry name" value="P5C_Rdtase_cat_N"/>
</dbReference>
<proteinExistence type="inferred from homology"/>
<dbReference type="SUPFAM" id="SSF48179">
    <property type="entry name" value="6-phosphogluconate dehydrogenase C-terminal domain-like"/>
    <property type="match status" value="1"/>
</dbReference>
<evidence type="ECO:0000256" key="3">
    <source>
        <dbReference type="ARBA" id="ARBA00022490"/>
    </source>
</evidence>
<feature type="domain" description="Pyrroline-5-carboxylate reductase catalytic N-terminal" evidence="13">
    <location>
        <begin position="7"/>
        <end position="101"/>
    </location>
</feature>
<comment type="caution">
    <text evidence="15">The sequence shown here is derived from an EMBL/GenBank/DDBJ whole genome shotgun (WGS) entry which is preliminary data.</text>
</comment>
<feature type="binding site" evidence="12">
    <location>
        <position position="59"/>
    </location>
    <ligand>
        <name>NADPH</name>
        <dbReference type="ChEBI" id="CHEBI:57783"/>
    </ligand>
</feature>
<keyword evidence="16" id="KW-1185">Reference proteome</keyword>
<dbReference type="EC" id="1.5.1.2" evidence="10 11"/>
<comment type="catalytic activity">
    <reaction evidence="8 10">
        <text>L-proline + NAD(+) = (S)-1-pyrroline-5-carboxylate + NADH + 2 H(+)</text>
        <dbReference type="Rhea" id="RHEA:14105"/>
        <dbReference type="ChEBI" id="CHEBI:15378"/>
        <dbReference type="ChEBI" id="CHEBI:17388"/>
        <dbReference type="ChEBI" id="CHEBI:57540"/>
        <dbReference type="ChEBI" id="CHEBI:57945"/>
        <dbReference type="ChEBI" id="CHEBI:60039"/>
        <dbReference type="EC" id="1.5.1.2"/>
    </reaction>
</comment>
<dbReference type="GO" id="GO:0055129">
    <property type="term" value="P:L-proline biosynthetic process"/>
    <property type="evidence" value="ECO:0007669"/>
    <property type="project" value="UniProtKB-UniRule"/>
</dbReference>
<dbReference type="AlphaFoldDB" id="A0AAW8B4N1"/>
<dbReference type="Gene3D" id="1.10.3730.10">
    <property type="entry name" value="ProC C-terminal domain-like"/>
    <property type="match status" value="1"/>
</dbReference>
<evidence type="ECO:0000256" key="11">
    <source>
        <dbReference type="NCBIfam" id="TIGR00112"/>
    </source>
</evidence>
<keyword evidence="6 10" id="KW-0521">NADP</keyword>
<evidence type="ECO:0000256" key="10">
    <source>
        <dbReference type="HAMAP-Rule" id="MF_01925"/>
    </source>
</evidence>
<dbReference type="GO" id="GO:0005737">
    <property type="term" value="C:cytoplasm"/>
    <property type="evidence" value="ECO:0007669"/>
    <property type="project" value="UniProtKB-SubCell"/>
</dbReference>
<evidence type="ECO:0000256" key="6">
    <source>
        <dbReference type="ARBA" id="ARBA00022857"/>
    </source>
</evidence>
<dbReference type="InterPro" id="IPR036291">
    <property type="entry name" value="NAD(P)-bd_dom_sf"/>
</dbReference>
<evidence type="ECO:0000256" key="7">
    <source>
        <dbReference type="ARBA" id="ARBA00023002"/>
    </source>
</evidence>
<sequence length="275" mass="28884">MIVSKPKLTFIGGGNMATSLIGGLVDKGYPANAITATDPLEASRLKLAQSFGINTSDNNPQACADADVILLAVKPQVMKSVLQGLAGALNHRPLIISIAAGISMDSLAGWLGGELPIVRCMPNTPALVQTGASGLYANSQVSAEQKALAEQILQAVGIVCWLENEADIDVVTAVSGSGPAYYFLVMEIMQRIGEELGLPEEVARQLTLQTALGAARMALESDVDSAELRRRVTSPGGTTQRAIETFESGDLEALFRKAMNGAAERAREMASELAD</sequence>
<organism evidence="15 16">
    <name type="scientific">Porticoccus litoralis</name>
    <dbReference type="NCBI Taxonomy" id="434086"/>
    <lineage>
        <taxon>Bacteria</taxon>
        <taxon>Pseudomonadati</taxon>
        <taxon>Pseudomonadota</taxon>
        <taxon>Gammaproteobacteria</taxon>
        <taxon>Cellvibrionales</taxon>
        <taxon>Porticoccaceae</taxon>
        <taxon>Porticoccus</taxon>
    </lineage>
</organism>
<dbReference type="EMBL" id="JAUUUU010000003">
    <property type="protein sequence ID" value="MDP1520852.1"/>
    <property type="molecule type" value="Genomic_DNA"/>
</dbReference>
<dbReference type="Pfam" id="PF14748">
    <property type="entry name" value="P5CR_dimer"/>
    <property type="match status" value="1"/>
</dbReference>
<keyword evidence="5 10" id="KW-0641">Proline biosynthesis</keyword>
<evidence type="ECO:0000259" key="13">
    <source>
        <dbReference type="Pfam" id="PF03807"/>
    </source>
</evidence>
<dbReference type="InterPro" id="IPR000304">
    <property type="entry name" value="Pyrroline-COOH_reductase"/>
</dbReference>
<dbReference type="HAMAP" id="MF_01925">
    <property type="entry name" value="P5C_reductase"/>
    <property type="match status" value="1"/>
</dbReference>
<dbReference type="Proteomes" id="UP001178354">
    <property type="component" value="Unassembled WGS sequence"/>
</dbReference>
<comment type="pathway">
    <text evidence="1 10">Amino-acid biosynthesis; L-proline biosynthesis; L-proline from L-glutamate 5-semialdehyde: step 1/1.</text>
</comment>
<comment type="function">
    <text evidence="10">Catalyzes the reduction of 1-pyrroline-5-carboxylate (PCA) to L-proline.</text>
</comment>
<evidence type="ECO:0000313" key="15">
    <source>
        <dbReference type="EMBL" id="MDP1520852.1"/>
    </source>
</evidence>
<dbReference type="InterPro" id="IPR008927">
    <property type="entry name" value="6-PGluconate_DH-like_C_sf"/>
</dbReference>
<evidence type="ECO:0000256" key="1">
    <source>
        <dbReference type="ARBA" id="ARBA00005205"/>
    </source>
</evidence>
<keyword evidence="3 10" id="KW-0963">Cytoplasm</keyword>
<reference evidence="15" key="2">
    <citation type="submission" date="2023-08" db="EMBL/GenBank/DDBJ databases">
        <authorList>
            <person name="Luo J."/>
        </authorList>
    </citation>
    <scope>NUCLEOTIDE SEQUENCE</scope>
    <source>
        <strain evidence="15">DSM 25064</strain>
    </source>
</reference>
<dbReference type="InterPro" id="IPR029036">
    <property type="entry name" value="P5CR_dimer"/>
</dbReference>
<protein>
    <recommendedName>
        <fullName evidence="10 11">Pyrroline-5-carboxylate reductase</fullName>
        <shortName evidence="10">P5C reductase</shortName>
        <shortName evidence="10">P5CR</shortName>
        <ecNumber evidence="10 11">1.5.1.2</ecNumber>
    </recommendedName>
    <alternativeName>
        <fullName evidence="10">PCA reductase</fullName>
    </alternativeName>
</protein>
<gene>
    <name evidence="10 15" type="primary">proC</name>
    <name evidence="15" type="ORF">Q8A57_07725</name>
</gene>
<name>A0AAW8B4N1_9GAMM</name>
<accession>A0AAW8B4N1</accession>
<evidence type="ECO:0000256" key="12">
    <source>
        <dbReference type="PIRSR" id="PIRSR000193-1"/>
    </source>
</evidence>
<evidence type="ECO:0000256" key="2">
    <source>
        <dbReference type="ARBA" id="ARBA00005525"/>
    </source>
</evidence>
<feature type="binding site" evidence="12">
    <location>
        <begin position="72"/>
        <end position="75"/>
    </location>
    <ligand>
        <name>NADP(+)</name>
        <dbReference type="ChEBI" id="CHEBI:58349"/>
    </ligand>
</feature>
<dbReference type="RefSeq" id="WP_305170550.1">
    <property type="nucleotide sequence ID" value="NZ_JAUUUU010000003.1"/>
</dbReference>
<comment type="catalytic activity">
    <reaction evidence="9 10">
        <text>L-proline + NADP(+) = (S)-1-pyrroline-5-carboxylate + NADPH + 2 H(+)</text>
        <dbReference type="Rhea" id="RHEA:14109"/>
        <dbReference type="ChEBI" id="CHEBI:15378"/>
        <dbReference type="ChEBI" id="CHEBI:17388"/>
        <dbReference type="ChEBI" id="CHEBI:57783"/>
        <dbReference type="ChEBI" id="CHEBI:58349"/>
        <dbReference type="ChEBI" id="CHEBI:60039"/>
        <dbReference type="EC" id="1.5.1.2"/>
    </reaction>
</comment>
<dbReference type="GO" id="GO:0004735">
    <property type="term" value="F:pyrroline-5-carboxylate reductase activity"/>
    <property type="evidence" value="ECO:0007669"/>
    <property type="project" value="UniProtKB-UniRule"/>
</dbReference>
<feature type="domain" description="Pyrroline-5-carboxylate reductase dimerisation" evidence="14">
    <location>
        <begin position="165"/>
        <end position="269"/>
    </location>
</feature>
<reference evidence="15" key="1">
    <citation type="journal article" date="2010" name="Int. J. Syst. Evol. Microbiol.">
        <title>Porticoccus litoralis gen. nov., sp. nov., a gammaproteobacterium isolated from the Yellow Sea.</title>
        <authorList>
            <person name="Oh H.M."/>
            <person name="Kim H."/>
            <person name="Kim K.M."/>
            <person name="Min G.S."/>
            <person name="Cho J.C."/>
        </authorList>
    </citation>
    <scope>NUCLEOTIDE SEQUENCE</scope>
    <source>
        <strain evidence="15">DSM 25064</strain>
    </source>
</reference>
<dbReference type="Gene3D" id="3.40.50.720">
    <property type="entry name" value="NAD(P)-binding Rossmann-like Domain"/>
    <property type="match status" value="1"/>
</dbReference>
<evidence type="ECO:0000256" key="4">
    <source>
        <dbReference type="ARBA" id="ARBA00022605"/>
    </source>
</evidence>
<dbReference type="FunFam" id="3.40.50.720:FF:000105">
    <property type="entry name" value="Pyrroline-5-carboxylate reductase"/>
    <property type="match status" value="1"/>
</dbReference>
<dbReference type="PANTHER" id="PTHR11645:SF0">
    <property type="entry name" value="PYRROLINE-5-CARBOXYLATE REDUCTASE 3"/>
    <property type="match status" value="1"/>
</dbReference>
<comment type="subcellular location">
    <subcellularLocation>
        <location evidence="10">Cytoplasm</location>
    </subcellularLocation>
</comment>
<evidence type="ECO:0000256" key="8">
    <source>
        <dbReference type="ARBA" id="ARBA00050547"/>
    </source>
</evidence>
<keyword evidence="4 10" id="KW-0028">Amino-acid biosynthesis</keyword>
<dbReference type="NCBIfam" id="TIGR00112">
    <property type="entry name" value="proC"/>
    <property type="match status" value="1"/>
</dbReference>
<dbReference type="SUPFAM" id="SSF51735">
    <property type="entry name" value="NAD(P)-binding Rossmann-fold domains"/>
    <property type="match status" value="1"/>
</dbReference>
<dbReference type="PANTHER" id="PTHR11645">
    <property type="entry name" value="PYRROLINE-5-CARBOXYLATE REDUCTASE"/>
    <property type="match status" value="1"/>
</dbReference>
<dbReference type="PIRSF" id="PIRSF000193">
    <property type="entry name" value="Pyrrol-5-carb_rd"/>
    <property type="match status" value="1"/>
</dbReference>
<evidence type="ECO:0000256" key="9">
    <source>
        <dbReference type="ARBA" id="ARBA00052690"/>
    </source>
</evidence>
<dbReference type="FunFam" id="1.10.3730.10:FF:000001">
    <property type="entry name" value="Pyrroline-5-carboxylate reductase"/>
    <property type="match status" value="1"/>
</dbReference>
<keyword evidence="7 10" id="KW-0560">Oxidoreductase</keyword>
<evidence type="ECO:0000256" key="5">
    <source>
        <dbReference type="ARBA" id="ARBA00022650"/>
    </source>
</evidence>
<comment type="similarity">
    <text evidence="2 10">Belongs to the pyrroline-5-carboxylate reductase family.</text>
</comment>
<evidence type="ECO:0000259" key="14">
    <source>
        <dbReference type="Pfam" id="PF14748"/>
    </source>
</evidence>
<evidence type="ECO:0000313" key="16">
    <source>
        <dbReference type="Proteomes" id="UP001178354"/>
    </source>
</evidence>
<feature type="binding site" evidence="12">
    <location>
        <begin position="11"/>
        <end position="16"/>
    </location>
    <ligand>
        <name>NADP(+)</name>
        <dbReference type="ChEBI" id="CHEBI:58349"/>
    </ligand>
</feature>